<accession>A0A7N0TBZ2</accession>
<proteinExistence type="predicted"/>
<keyword evidence="1" id="KW-0812">Transmembrane</keyword>
<dbReference type="AlphaFoldDB" id="A0A7N0TBZ2"/>
<feature type="transmembrane region" description="Helical" evidence="1">
    <location>
        <begin position="20"/>
        <end position="46"/>
    </location>
</feature>
<dbReference type="Gramene" id="Kaladp0032s0104.1.v1.1">
    <property type="protein sequence ID" value="Kaladp0032s0104.1.v1.1"/>
    <property type="gene ID" value="Kaladp0032s0104.v1.1"/>
</dbReference>
<evidence type="ECO:0000313" key="3">
    <source>
        <dbReference type="Proteomes" id="UP000594263"/>
    </source>
</evidence>
<keyword evidence="1" id="KW-1133">Transmembrane helix</keyword>
<keyword evidence="3" id="KW-1185">Reference proteome</keyword>
<sequence length="95" mass="10616">MPALPPAILPQPQPTSFSVGWHSYFCYINGKIEICYIYGILIFPIFQRKRGYSKGKLDICSLYTSNYSHSSSFRLDTNIATAEAKISDSQTGVNS</sequence>
<reference evidence="2" key="1">
    <citation type="submission" date="2021-01" db="UniProtKB">
        <authorList>
            <consortium name="EnsemblPlants"/>
        </authorList>
    </citation>
    <scope>IDENTIFICATION</scope>
</reference>
<evidence type="ECO:0000313" key="2">
    <source>
        <dbReference type="EnsemblPlants" id="Kaladp0032s0104.1.v1.1"/>
    </source>
</evidence>
<organism evidence="2 3">
    <name type="scientific">Kalanchoe fedtschenkoi</name>
    <name type="common">Lavender scallops</name>
    <name type="synonym">South American air plant</name>
    <dbReference type="NCBI Taxonomy" id="63787"/>
    <lineage>
        <taxon>Eukaryota</taxon>
        <taxon>Viridiplantae</taxon>
        <taxon>Streptophyta</taxon>
        <taxon>Embryophyta</taxon>
        <taxon>Tracheophyta</taxon>
        <taxon>Spermatophyta</taxon>
        <taxon>Magnoliopsida</taxon>
        <taxon>eudicotyledons</taxon>
        <taxon>Gunneridae</taxon>
        <taxon>Pentapetalae</taxon>
        <taxon>Saxifragales</taxon>
        <taxon>Crassulaceae</taxon>
        <taxon>Kalanchoe</taxon>
    </lineage>
</organism>
<keyword evidence="1" id="KW-0472">Membrane</keyword>
<evidence type="ECO:0000256" key="1">
    <source>
        <dbReference type="SAM" id="Phobius"/>
    </source>
</evidence>
<dbReference type="Proteomes" id="UP000594263">
    <property type="component" value="Unplaced"/>
</dbReference>
<name>A0A7N0TBZ2_KALFE</name>
<protein>
    <submittedName>
        <fullName evidence="2">Uncharacterized protein</fullName>
    </submittedName>
</protein>
<dbReference type="EnsemblPlants" id="Kaladp0032s0104.1.v1.1">
    <property type="protein sequence ID" value="Kaladp0032s0104.1.v1.1"/>
    <property type="gene ID" value="Kaladp0032s0104.v1.1"/>
</dbReference>